<evidence type="ECO:0000259" key="16">
    <source>
        <dbReference type="Pfam" id="PF00593"/>
    </source>
</evidence>
<evidence type="ECO:0000256" key="8">
    <source>
        <dbReference type="ARBA" id="ARBA00023065"/>
    </source>
</evidence>
<name>A0A348HD68_9GAMM</name>
<evidence type="ECO:0000313" key="19">
    <source>
        <dbReference type="Proteomes" id="UP000267342"/>
    </source>
</evidence>
<dbReference type="STRING" id="1123510.GCA_000620025_01558"/>
<evidence type="ECO:0000256" key="2">
    <source>
        <dbReference type="ARBA" id="ARBA00009810"/>
    </source>
</evidence>
<keyword evidence="9 14" id="KW-0798">TonB box</keyword>
<evidence type="ECO:0000256" key="5">
    <source>
        <dbReference type="ARBA" id="ARBA00022496"/>
    </source>
</evidence>
<feature type="chain" id="PRO_5016790404" evidence="15">
    <location>
        <begin position="23"/>
        <end position="672"/>
    </location>
</feature>
<dbReference type="Gene3D" id="2.40.170.20">
    <property type="entry name" value="TonB-dependent receptor, beta-barrel domain"/>
    <property type="match status" value="1"/>
</dbReference>
<dbReference type="OrthoDB" id="127311at2"/>
<protein>
    <submittedName>
        <fullName evidence="18">Pesticin/yersiniabactin receptor protein</fullName>
    </submittedName>
</protein>
<dbReference type="NCBIfam" id="TIGR01783">
    <property type="entry name" value="TonB-siderophor"/>
    <property type="match status" value="1"/>
</dbReference>
<proteinExistence type="inferred from homology"/>
<keyword evidence="11 18" id="KW-0675">Receptor</keyword>
<reference evidence="18 19" key="1">
    <citation type="submission" date="2018-09" db="EMBL/GenBank/DDBJ databases">
        <title>Zymobacter palmae IAM14233 (=T109) whole genome analysis.</title>
        <authorList>
            <person name="Yanase H."/>
        </authorList>
    </citation>
    <scope>NUCLEOTIDE SEQUENCE [LARGE SCALE GENOMIC DNA]</scope>
    <source>
        <strain evidence="18 19">IAM14233</strain>
    </source>
</reference>
<evidence type="ECO:0000256" key="4">
    <source>
        <dbReference type="ARBA" id="ARBA00022452"/>
    </source>
</evidence>
<gene>
    <name evidence="18" type="ORF">ZBT109_0794</name>
</gene>
<dbReference type="AlphaFoldDB" id="A0A348HD68"/>
<evidence type="ECO:0000256" key="15">
    <source>
        <dbReference type="SAM" id="SignalP"/>
    </source>
</evidence>
<keyword evidence="5" id="KW-0410">Iron transport</keyword>
<dbReference type="InterPro" id="IPR000531">
    <property type="entry name" value="Beta-barrel_TonB"/>
</dbReference>
<dbReference type="SUPFAM" id="SSF56935">
    <property type="entry name" value="Porins"/>
    <property type="match status" value="1"/>
</dbReference>
<evidence type="ECO:0000256" key="13">
    <source>
        <dbReference type="PROSITE-ProRule" id="PRU01360"/>
    </source>
</evidence>
<evidence type="ECO:0000256" key="3">
    <source>
        <dbReference type="ARBA" id="ARBA00022448"/>
    </source>
</evidence>
<accession>A0A348HD68</accession>
<dbReference type="GO" id="GO:0009279">
    <property type="term" value="C:cell outer membrane"/>
    <property type="evidence" value="ECO:0007669"/>
    <property type="project" value="UniProtKB-SubCell"/>
</dbReference>
<dbReference type="EMBL" id="AP018933">
    <property type="protein sequence ID" value="BBG29570.1"/>
    <property type="molecule type" value="Genomic_DNA"/>
</dbReference>
<dbReference type="InterPro" id="IPR039426">
    <property type="entry name" value="TonB-dep_rcpt-like"/>
</dbReference>
<dbReference type="CDD" id="cd01347">
    <property type="entry name" value="ligand_gated_channel"/>
    <property type="match status" value="1"/>
</dbReference>
<evidence type="ECO:0000256" key="7">
    <source>
        <dbReference type="ARBA" id="ARBA00023004"/>
    </source>
</evidence>
<organism evidence="18 19">
    <name type="scientific">Zymobacter palmae</name>
    <dbReference type="NCBI Taxonomy" id="33074"/>
    <lineage>
        <taxon>Bacteria</taxon>
        <taxon>Pseudomonadati</taxon>
        <taxon>Pseudomonadota</taxon>
        <taxon>Gammaproteobacteria</taxon>
        <taxon>Oceanospirillales</taxon>
        <taxon>Halomonadaceae</taxon>
        <taxon>Zymobacter group</taxon>
        <taxon>Zymobacter</taxon>
    </lineage>
</organism>
<evidence type="ECO:0000256" key="12">
    <source>
        <dbReference type="ARBA" id="ARBA00023237"/>
    </source>
</evidence>
<dbReference type="InterPro" id="IPR036942">
    <property type="entry name" value="Beta-barrel_TonB_sf"/>
</dbReference>
<dbReference type="Proteomes" id="UP000267342">
    <property type="component" value="Chromosome"/>
</dbReference>
<dbReference type="Pfam" id="PF00593">
    <property type="entry name" value="TonB_dep_Rec_b-barrel"/>
    <property type="match status" value="1"/>
</dbReference>
<feature type="signal peptide" evidence="15">
    <location>
        <begin position="1"/>
        <end position="22"/>
    </location>
</feature>
<comment type="similarity">
    <text evidence="2 13 14">Belongs to the TonB-dependent receptor family.</text>
</comment>
<keyword evidence="3 13" id="KW-0813">Transport</keyword>
<dbReference type="GO" id="GO:0038023">
    <property type="term" value="F:signaling receptor activity"/>
    <property type="evidence" value="ECO:0007669"/>
    <property type="project" value="InterPro"/>
</dbReference>
<evidence type="ECO:0000256" key="10">
    <source>
        <dbReference type="ARBA" id="ARBA00023136"/>
    </source>
</evidence>
<keyword evidence="7" id="KW-0408">Iron</keyword>
<dbReference type="GO" id="GO:0015343">
    <property type="term" value="F:siderophore-iron transmembrane transporter activity"/>
    <property type="evidence" value="ECO:0007669"/>
    <property type="project" value="InterPro"/>
</dbReference>
<keyword evidence="8" id="KW-0406">Ion transport</keyword>
<feature type="domain" description="TonB-dependent receptor plug" evidence="17">
    <location>
        <begin position="46"/>
        <end position="149"/>
    </location>
</feature>
<keyword evidence="6 13" id="KW-0812">Transmembrane</keyword>
<dbReference type="PROSITE" id="PS52016">
    <property type="entry name" value="TONB_DEPENDENT_REC_3"/>
    <property type="match status" value="1"/>
</dbReference>
<evidence type="ECO:0000256" key="6">
    <source>
        <dbReference type="ARBA" id="ARBA00022692"/>
    </source>
</evidence>
<dbReference type="RefSeq" id="WP_027706239.1">
    <property type="nucleotide sequence ID" value="NZ_AP018933.1"/>
</dbReference>
<dbReference type="GO" id="GO:0015891">
    <property type="term" value="P:siderophore transport"/>
    <property type="evidence" value="ECO:0007669"/>
    <property type="project" value="InterPro"/>
</dbReference>
<keyword evidence="4 13" id="KW-1134">Transmembrane beta strand</keyword>
<dbReference type="InterPro" id="IPR012910">
    <property type="entry name" value="Plug_dom"/>
</dbReference>
<keyword evidence="19" id="KW-1185">Reference proteome</keyword>
<evidence type="ECO:0000256" key="11">
    <source>
        <dbReference type="ARBA" id="ARBA00023170"/>
    </source>
</evidence>
<dbReference type="PANTHER" id="PTHR32552">
    <property type="entry name" value="FERRICHROME IRON RECEPTOR-RELATED"/>
    <property type="match status" value="1"/>
</dbReference>
<dbReference type="Pfam" id="PF07715">
    <property type="entry name" value="Plug"/>
    <property type="match status" value="1"/>
</dbReference>
<keyword evidence="15" id="KW-0732">Signal</keyword>
<comment type="subcellular location">
    <subcellularLocation>
        <location evidence="1 13">Cell outer membrane</location>
        <topology evidence="1 13">Multi-pass membrane protein</topology>
    </subcellularLocation>
</comment>
<evidence type="ECO:0000256" key="9">
    <source>
        <dbReference type="ARBA" id="ARBA00023077"/>
    </source>
</evidence>
<dbReference type="InterPro" id="IPR010105">
    <property type="entry name" value="TonB_sidphr_rcpt"/>
</dbReference>
<evidence type="ECO:0000259" key="17">
    <source>
        <dbReference type="Pfam" id="PF07715"/>
    </source>
</evidence>
<keyword evidence="10 13" id="KW-0472">Membrane</keyword>
<sequence length="672" mass="73053">MSIIRRYSIALSGVLLLPIAQARALQRTSDVYEVTASKVSPDSASSQNAASTVVDAPALRAAGVTDTSKLDRVLPGLHMENAGSLLFPSISLRGVTSAQDPYNPALSVYVDGVPQLSTNTIQALTDVQSVELLRGPQGTLYGKSAQGGVINITTRRPTNTPHGYIEGGVESRDGYHSKLHLSGPLQKGLLYGSMTLQRQVDGGDMTNPATGHDDLGGAKTNTGNVKLLLAPDNQPWEIGVSATRECTRATQDTYVAFGDPHNHTLSVESGSPDPYLDRCTNSQTLTGKYTTDAWTFSLINAWQQQHYDRSFPNSTLIANTPERWNQNLQELRATTNPGGPMDVTLGLYRQNTRENLDMRYDMPTGNYLSTQSRTTSNTLAAYSDLTWHVTDRFDLGGGLRFSHDKASTHYAGTMLGSPFGDGNTTSDDQVLGQLSAGYMLNDDWRVYTRIAQGYKPSGYNIIPSPSLSATPFAAEKSINYELGARYESDAVRLQSAVFHTHTKNLQLYSGAQGLQTLTNAGTADATGVELEAAWQFTPNWSWDVSGNVVHSVFANDSDSYAGKRTPFTPRYTLGSGLSGHIDTSYGALTPRLAGHMVGSHYFEGDNTLRQGTYATVDARLGWQATQRLNVELYVDNLFDRRYFTYGYLSGSSAFGQVNMGRTVGLNVRANLF</sequence>
<dbReference type="PANTHER" id="PTHR32552:SF81">
    <property type="entry name" value="TONB-DEPENDENT OUTER MEMBRANE RECEPTOR"/>
    <property type="match status" value="1"/>
</dbReference>
<feature type="domain" description="TonB-dependent receptor-like beta-barrel" evidence="16">
    <location>
        <begin position="270"/>
        <end position="637"/>
    </location>
</feature>
<evidence type="ECO:0000313" key="18">
    <source>
        <dbReference type="EMBL" id="BBG29570.1"/>
    </source>
</evidence>
<keyword evidence="12 13" id="KW-0998">Cell outer membrane</keyword>
<evidence type="ECO:0000256" key="1">
    <source>
        <dbReference type="ARBA" id="ARBA00004571"/>
    </source>
</evidence>
<evidence type="ECO:0000256" key="14">
    <source>
        <dbReference type="RuleBase" id="RU003357"/>
    </source>
</evidence>
<dbReference type="KEGG" id="zpl:ZBT109_0794"/>